<comment type="caution">
    <text evidence="9">The sequence shown here is derived from an EMBL/GenBank/DDBJ whole genome shotgun (WGS) entry which is preliminary data.</text>
</comment>
<comment type="catalytic activity">
    <reaction evidence="1 7">
        <text>Cleavage of hydrophobic, N-terminal signal or leader sequences from secreted and periplasmic proteins.</text>
        <dbReference type="EC" id="3.4.21.89"/>
    </reaction>
</comment>
<feature type="active site" evidence="6">
    <location>
        <position position="49"/>
    </location>
</feature>
<dbReference type="GO" id="GO:0009003">
    <property type="term" value="F:signal peptidase activity"/>
    <property type="evidence" value="ECO:0007669"/>
    <property type="project" value="UniProtKB-EC"/>
</dbReference>
<feature type="domain" description="Peptidase S26" evidence="8">
    <location>
        <begin position="19"/>
        <end position="180"/>
    </location>
</feature>
<dbReference type="AlphaFoldDB" id="A0A9D2C1F3"/>
<keyword evidence="7" id="KW-0645">Protease</keyword>
<dbReference type="PANTHER" id="PTHR43390:SF1">
    <property type="entry name" value="CHLOROPLAST PROCESSING PEPTIDASE"/>
    <property type="match status" value="1"/>
</dbReference>
<keyword evidence="7" id="KW-1133">Transmembrane helix</keyword>
<dbReference type="InterPro" id="IPR000223">
    <property type="entry name" value="Pept_S26A_signal_pept_1"/>
</dbReference>
<dbReference type="EC" id="3.4.21.89" evidence="4 7"/>
<accession>A0A9D2C1F3</accession>
<evidence type="ECO:0000256" key="6">
    <source>
        <dbReference type="PIRSR" id="PIRSR600223-1"/>
    </source>
</evidence>
<dbReference type="CDD" id="cd06530">
    <property type="entry name" value="S26_SPase_I"/>
    <property type="match status" value="1"/>
</dbReference>
<feature type="transmembrane region" description="Helical" evidence="7">
    <location>
        <begin position="25"/>
        <end position="44"/>
    </location>
</feature>
<gene>
    <name evidence="9" type="primary">lepB</name>
    <name evidence="9" type="ORF">H9838_04385</name>
</gene>
<reference evidence="9" key="2">
    <citation type="submission" date="2021-04" db="EMBL/GenBank/DDBJ databases">
        <authorList>
            <person name="Gilroy R."/>
        </authorList>
    </citation>
    <scope>NUCLEOTIDE SEQUENCE</scope>
    <source>
        <strain evidence="9">1282</strain>
    </source>
</reference>
<name>A0A9D2C1F3_9FIRM</name>
<dbReference type="NCBIfam" id="TIGR02227">
    <property type="entry name" value="sigpep_I_bact"/>
    <property type="match status" value="1"/>
</dbReference>
<evidence type="ECO:0000256" key="3">
    <source>
        <dbReference type="ARBA" id="ARBA00009370"/>
    </source>
</evidence>
<organism evidence="9 10">
    <name type="scientific">Candidatus Acutalibacter pullistercoris</name>
    <dbReference type="NCBI Taxonomy" id="2838418"/>
    <lineage>
        <taxon>Bacteria</taxon>
        <taxon>Bacillati</taxon>
        <taxon>Bacillota</taxon>
        <taxon>Clostridia</taxon>
        <taxon>Eubacteriales</taxon>
        <taxon>Acutalibacteraceae</taxon>
        <taxon>Acutalibacter</taxon>
    </lineage>
</organism>
<evidence type="ECO:0000313" key="9">
    <source>
        <dbReference type="EMBL" id="HIY26397.1"/>
    </source>
</evidence>
<reference evidence="9" key="1">
    <citation type="journal article" date="2021" name="PeerJ">
        <title>Extensive microbial diversity within the chicken gut microbiome revealed by metagenomics and culture.</title>
        <authorList>
            <person name="Gilroy R."/>
            <person name="Ravi A."/>
            <person name="Getino M."/>
            <person name="Pursley I."/>
            <person name="Horton D.L."/>
            <person name="Alikhan N.F."/>
            <person name="Baker D."/>
            <person name="Gharbi K."/>
            <person name="Hall N."/>
            <person name="Watson M."/>
            <person name="Adriaenssens E.M."/>
            <person name="Foster-Nyarko E."/>
            <person name="Jarju S."/>
            <person name="Secka A."/>
            <person name="Antonio M."/>
            <person name="Oren A."/>
            <person name="Chaudhuri R.R."/>
            <person name="La Ragione R."/>
            <person name="Hildebrand F."/>
            <person name="Pallen M.J."/>
        </authorList>
    </citation>
    <scope>NUCLEOTIDE SEQUENCE</scope>
    <source>
        <strain evidence="9">1282</strain>
    </source>
</reference>
<comment type="subcellular location">
    <subcellularLocation>
        <location evidence="2">Cell membrane</location>
        <topology evidence="2">Single-pass type II membrane protein</topology>
    </subcellularLocation>
    <subcellularLocation>
        <location evidence="7">Membrane</location>
        <topology evidence="7">Single-pass type II membrane protein</topology>
    </subcellularLocation>
</comment>
<dbReference type="Gene3D" id="2.10.109.10">
    <property type="entry name" value="Umud Fragment, subunit A"/>
    <property type="match status" value="1"/>
</dbReference>
<keyword evidence="7" id="KW-0812">Transmembrane</keyword>
<dbReference type="InterPro" id="IPR019758">
    <property type="entry name" value="Pept_S26A_signal_pept_1_CS"/>
</dbReference>
<feature type="active site" evidence="6">
    <location>
        <position position="87"/>
    </location>
</feature>
<evidence type="ECO:0000259" key="8">
    <source>
        <dbReference type="Pfam" id="PF10502"/>
    </source>
</evidence>
<keyword evidence="5 7" id="KW-0378">Hydrolase</keyword>
<proteinExistence type="inferred from homology"/>
<dbReference type="GO" id="GO:0004252">
    <property type="term" value="F:serine-type endopeptidase activity"/>
    <property type="evidence" value="ECO:0007669"/>
    <property type="project" value="InterPro"/>
</dbReference>
<dbReference type="PRINTS" id="PR00727">
    <property type="entry name" value="LEADERPTASE"/>
</dbReference>
<sequence length="190" mass="21292">MDQRPEALEQTNSRWKNLFDWAEELVFAVVIIALVFTFLCRIITVDGTSMQPNYNHGDRVLVTGTAFGIEQGDVVVVTNVLEEPIIKRVIATEGQTVDIDRETKTVYVDGEAVDETAFGLSNHITDLPYASFEVLEFPQTVPEGCVFVLGDNRSVSEDSRYQRVGMIDRRNILGKAVLRLFPLNRIGLAN</sequence>
<evidence type="ECO:0000256" key="5">
    <source>
        <dbReference type="ARBA" id="ARBA00022801"/>
    </source>
</evidence>
<dbReference type="InterPro" id="IPR036286">
    <property type="entry name" value="LexA/Signal_pep-like_sf"/>
</dbReference>
<dbReference type="EMBL" id="DXDU01000070">
    <property type="protein sequence ID" value="HIY26397.1"/>
    <property type="molecule type" value="Genomic_DNA"/>
</dbReference>
<dbReference type="PROSITE" id="PS00761">
    <property type="entry name" value="SPASE_I_3"/>
    <property type="match status" value="1"/>
</dbReference>
<keyword evidence="7" id="KW-0472">Membrane</keyword>
<dbReference type="SUPFAM" id="SSF51306">
    <property type="entry name" value="LexA/Signal peptidase"/>
    <property type="match status" value="1"/>
</dbReference>
<evidence type="ECO:0000256" key="1">
    <source>
        <dbReference type="ARBA" id="ARBA00000677"/>
    </source>
</evidence>
<comment type="similarity">
    <text evidence="3 7">Belongs to the peptidase S26 family.</text>
</comment>
<dbReference type="GO" id="GO:0006465">
    <property type="term" value="P:signal peptide processing"/>
    <property type="evidence" value="ECO:0007669"/>
    <property type="project" value="InterPro"/>
</dbReference>
<dbReference type="Proteomes" id="UP000823915">
    <property type="component" value="Unassembled WGS sequence"/>
</dbReference>
<evidence type="ECO:0000313" key="10">
    <source>
        <dbReference type="Proteomes" id="UP000823915"/>
    </source>
</evidence>
<dbReference type="InterPro" id="IPR019533">
    <property type="entry name" value="Peptidase_S26"/>
</dbReference>
<dbReference type="GO" id="GO:0005886">
    <property type="term" value="C:plasma membrane"/>
    <property type="evidence" value="ECO:0007669"/>
    <property type="project" value="UniProtKB-SubCell"/>
</dbReference>
<protein>
    <recommendedName>
        <fullName evidence="4 7">Signal peptidase I</fullName>
        <ecNumber evidence="4 7">3.4.21.89</ecNumber>
    </recommendedName>
</protein>
<evidence type="ECO:0000256" key="2">
    <source>
        <dbReference type="ARBA" id="ARBA00004401"/>
    </source>
</evidence>
<evidence type="ECO:0000256" key="4">
    <source>
        <dbReference type="ARBA" id="ARBA00013208"/>
    </source>
</evidence>
<evidence type="ECO:0000256" key="7">
    <source>
        <dbReference type="RuleBase" id="RU362042"/>
    </source>
</evidence>
<dbReference type="PANTHER" id="PTHR43390">
    <property type="entry name" value="SIGNAL PEPTIDASE I"/>
    <property type="match status" value="1"/>
</dbReference>
<dbReference type="Pfam" id="PF10502">
    <property type="entry name" value="Peptidase_S26"/>
    <property type="match status" value="1"/>
</dbReference>